<reference evidence="3 4" key="1">
    <citation type="submission" date="2020-10" db="EMBL/GenBank/DDBJ databases">
        <title>Sequencing the genomes of 1000 actinobacteria strains.</title>
        <authorList>
            <person name="Klenk H.-P."/>
        </authorList>
    </citation>
    <scope>NUCLEOTIDE SEQUENCE [LARGE SCALE GENOMIC DNA]</scope>
    <source>
        <strain evidence="3 4">DSM 7307</strain>
    </source>
</reference>
<dbReference type="PANTHER" id="PTHR48081">
    <property type="entry name" value="AB HYDROLASE SUPERFAMILY PROTEIN C4A8.06C"/>
    <property type="match status" value="1"/>
</dbReference>
<dbReference type="InterPro" id="IPR013094">
    <property type="entry name" value="AB_hydrolase_3"/>
</dbReference>
<dbReference type="EC" id="3.5.1.9" evidence="3"/>
<feature type="domain" description="Alpha/beta hydrolase fold-3" evidence="2">
    <location>
        <begin position="64"/>
        <end position="246"/>
    </location>
</feature>
<dbReference type="Gene3D" id="3.40.50.1820">
    <property type="entry name" value="alpha/beta hydrolase"/>
    <property type="match status" value="1"/>
</dbReference>
<organism evidence="3 4">
    <name type="scientific">Rhizobium viscosum</name>
    <name type="common">Arthrobacter viscosus</name>
    <dbReference type="NCBI Taxonomy" id="1673"/>
    <lineage>
        <taxon>Bacteria</taxon>
        <taxon>Pseudomonadati</taxon>
        <taxon>Pseudomonadota</taxon>
        <taxon>Alphaproteobacteria</taxon>
        <taxon>Hyphomicrobiales</taxon>
        <taxon>Rhizobiaceae</taxon>
        <taxon>Rhizobium/Agrobacterium group</taxon>
        <taxon>Rhizobium</taxon>
    </lineage>
</organism>
<dbReference type="PANTHER" id="PTHR48081:SF33">
    <property type="entry name" value="KYNURENINE FORMAMIDASE"/>
    <property type="match status" value="1"/>
</dbReference>
<dbReference type="EMBL" id="JADBEC010000002">
    <property type="protein sequence ID" value="MBE1507642.1"/>
    <property type="molecule type" value="Genomic_DNA"/>
</dbReference>
<comment type="caution">
    <text evidence="3">The sequence shown here is derived from an EMBL/GenBank/DDBJ whole genome shotgun (WGS) entry which is preliminary data.</text>
</comment>
<evidence type="ECO:0000259" key="2">
    <source>
        <dbReference type="Pfam" id="PF07859"/>
    </source>
</evidence>
<proteinExistence type="predicted"/>
<gene>
    <name evidence="3" type="ORF">H4W29_004887</name>
</gene>
<sequence>METDPFRIRGHVPEFDALVSEIKARSASTRARLRMREIAYGDDASETMDVFYPDGISDRRPVHMFIHGGYWRMFSKRDYSYVADTITDTGAIAIIVDYALMPHVRMEVLVDQVRRAKQWVLEHIASHGGDASRFTVSGHSAGAHLASFLFHRQEAFSGVSAALLLGGLYDLKPLQSSFLHSEIAITDREVADLSPMLHSFDQGCRAIIAVGAEETPPFHQQADAFSSRLRQQGLSVTSERLEGSNHMSSVRDLGFPDTAIGRILSQMIASVG</sequence>
<keyword evidence="4" id="KW-1185">Reference proteome</keyword>
<dbReference type="InterPro" id="IPR029058">
    <property type="entry name" value="AB_hydrolase_fold"/>
</dbReference>
<dbReference type="Pfam" id="PF07859">
    <property type="entry name" value="Abhydrolase_3"/>
    <property type="match status" value="1"/>
</dbReference>
<dbReference type="Proteomes" id="UP000620262">
    <property type="component" value="Unassembled WGS sequence"/>
</dbReference>
<dbReference type="InterPro" id="IPR050300">
    <property type="entry name" value="GDXG_lipolytic_enzyme"/>
</dbReference>
<evidence type="ECO:0000256" key="1">
    <source>
        <dbReference type="ARBA" id="ARBA00022801"/>
    </source>
</evidence>
<evidence type="ECO:0000313" key="4">
    <source>
        <dbReference type="Proteomes" id="UP000620262"/>
    </source>
</evidence>
<dbReference type="SUPFAM" id="SSF53474">
    <property type="entry name" value="alpha/beta-Hydrolases"/>
    <property type="match status" value="1"/>
</dbReference>
<name>A0ABR9IWQ0_RHIVS</name>
<protein>
    <submittedName>
        <fullName evidence="3">Arylformamidase</fullName>
        <ecNumber evidence="3">3.5.1.9</ecNumber>
    </submittedName>
</protein>
<dbReference type="RefSeq" id="WP_192731359.1">
    <property type="nucleotide sequence ID" value="NZ_BAAAVL010000002.1"/>
</dbReference>
<dbReference type="GO" id="GO:0004061">
    <property type="term" value="F:arylformamidase activity"/>
    <property type="evidence" value="ECO:0007669"/>
    <property type="project" value="UniProtKB-EC"/>
</dbReference>
<accession>A0ABR9IWQ0</accession>
<keyword evidence="1 3" id="KW-0378">Hydrolase</keyword>
<evidence type="ECO:0000313" key="3">
    <source>
        <dbReference type="EMBL" id="MBE1507642.1"/>
    </source>
</evidence>